<sequence length="152" mass="16918">MKRIASFQIDHNKLTCGMYVSRVDGDIVTYDIRTRRPNVETVMDTGTAHTVEHLFATLARNAKEADHVIYFGPMGCRTGFYLLLRDLSHTDAIALVKACFAQIASWQGDIPGASPVECGNYSDQNLEGARAEGEKMCRVLEGWQEESLTYPA</sequence>
<dbReference type="PRINTS" id="PR01487">
    <property type="entry name" value="LUXSPROTEIN"/>
</dbReference>
<evidence type="ECO:0000256" key="4">
    <source>
        <dbReference type="ARBA" id="ARBA00011738"/>
    </source>
</evidence>
<evidence type="ECO:0000256" key="5">
    <source>
        <dbReference type="ARBA" id="ARBA00012240"/>
    </source>
</evidence>
<dbReference type="InterPro" id="IPR003815">
    <property type="entry name" value="S-ribosylhomocysteinase"/>
</dbReference>
<evidence type="ECO:0000256" key="10">
    <source>
        <dbReference type="ARBA" id="ARBA00023004"/>
    </source>
</evidence>
<dbReference type="EMBL" id="JBBMFD010000016">
    <property type="protein sequence ID" value="MEQ2441013.1"/>
    <property type="molecule type" value="Genomic_DNA"/>
</dbReference>
<dbReference type="PANTHER" id="PTHR35799:SF1">
    <property type="entry name" value="S-RIBOSYLHOMOCYSTEINE LYASE"/>
    <property type="match status" value="1"/>
</dbReference>
<evidence type="ECO:0000313" key="15">
    <source>
        <dbReference type="EMBL" id="MEQ2441013.1"/>
    </source>
</evidence>
<name>A0ABV1E4P1_9FIRM</name>
<keyword evidence="16" id="KW-1185">Reference proteome</keyword>
<dbReference type="PANTHER" id="PTHR35799">
    <property type="entry name" value="S-RIBOSYLHOMOCYSTEINE LYASE"/>
    <property type="match status" value="1"/>
</dbReference>
<evidence type="ECO:0000256" key="3">
    <source>
        <dbReference type="ARBA" id="ARBA00007311"/>
    </source>
</evidence>
<dbReference type="GO" id="GO:0043768">
    <property type="term" value="F:S-ribosylhomocysteine lyase activity"/>
    <property type="evidence" value="ECO:0007669"/>
    <property type="project" value="UniProtKB-EC"/>
</dbReference>
<evidence type="ECO:0000256" key="8">
    <source>
        <dbReference type="ARBA" id="ARBA00022723"/>
    </source>
</evidence>
<evidence type="ECO:0000256" key="7">
    <source>
        <dbReference type="ARBA" id="ARBA00022654"/>
    </source>
</evidence>
<dbReference type="InterPro" id="IPR037005">
    <property type="entry name" value="LuxS_sf"/>
</dbReference>
<accession>A0ABV1E4P1</accession>
<comment type="caution">
    <text evidence="15">The sequence shown here is derived from an EMBL/GenBank/DDBJ whole genome shotgun (WGS) entry which is preliminary data.</text>
</comment>
<dbReference type="InterPro" id="IPR011249">
    <property type="entry name" value="Metalloenz_LuxS/M16"/>
</dbReference>
<keyword evidence="7" id="KW-0673">Quorum sensing</keyword>
<keyword evidence="9" id="KW-0071">Autoinducer synthesis</keyword>
<comment type="subunit">
    <text evidence="4">Homodimer.</text>
</comment>
<dbReference type="Gene3D" id="3.30.1360.80">
    <property type="entry name" value="S-ribosylhomocysteinase (LuxS)"/>
    <property type="match status" value="1"/>
</dbReference>
<evidence type="ECO:0000256" key="11">
    <source>
        <dbReference type="ARBA" id="ARBA00023239"/>
    </source>
</evidence>
<dbReference type="RefSeq" id="WP_349219869.1">
    <property type="nucleotide sequence ID" value="NZ_JBBMFD010000016.1"/>
</dbReference>
<keyword evidence="11 15" id="KW-0456">Lyase</keyword>
<evidence type="ECO:0000256" key="2">
    <source>
        <dbReference type="ARBA" id="ARBA00001962"/>
    </source>
</evidence>
<dbReference type="Pfam" id="PF02664">
    <property type="entry name" value="LuxS"/>
    <property type="match status" value="1"/>
</dbReference>
<keyword evidence="10" id="KW-0408">Iron</keyword>
<evidence type="ECO:0000313" key="16">
    <source>
        <dbReference type="Proteomes" id="UP001489509"/>
    </source>
</evidence>
<comment type="cofactor">
    <cofactor evidence="2">
        <name>Fe cation</name>
        <dbReference type="ChEBI" id="CHEBI:24875"/>
    </cofactor>
</comment>
<dbReference type="NCBIfam" id="NF002604">
    <property type="entry name" value="PRK02260.1-4"/>
    <property type="match status" value="1"/>
</dbReference>
<dbReference type="SUPFAM" id="SSF63411">
    <property type="entry name" value="LuxS/MPP-like metallohydrolase"/>
    <property type="match status" value="1"/>
</dbReference>
<proteinExistence type="inferred from homology"/>
<reference evidence="15 16" key="1">
    <citation type="submission" date="2024-03" db="EMBL/GenBank/DDBJ databases">
        <title>Human intestinal bacterial collection.</title>
        <authorList>
            <person name="Pauvert C."/>
            <person name="Hitch T.C.A."/>
            <person name="Clavel T."/>
        </authorList>
    </citation>
    <scope>NUCLEOTIDE SEQUENCE [LARGE SCALE GENOMIC DNA]</scope>
    <source>
        <strain evidence="15 16">CLA-JM-H44</strain>
    </source>
</reference>
<organism evidence="15 16">
    <name type="scientific">Solibaculum intestinale</name>
    <dbReference type="NCBI Taxonomy" id="3133165"/>
    <lineage>
        <taxon>Bacteria</taxon>
        <taxon>Bacillati</taxon>
        <taxon>Bacillota</taxon>
        <taxon>Clostridia</taxon>
        <taxon>Eubacteriales</taxon>
        <taxon>Oscillospiraceae</taxon>
        <taxon>Solibaculum</taxon>
    </lineage>
</organism>
<protein>
    <recommendedName>
        <fullName evidence="6">S-ribosylhomocysteine lyase</fullName>
        <ecNumber evidence="5">4.4.1.21</ecNumber>
    </recommendedName>
    <alternativeName>
        <fullName evidence="13">AI-2 synthesis protein</fullName>
    </alternativeName>
    <alternativeName>
        <fullName evidence="14">Autoinducer-2 production protein LuxS</fullName>
    </alternativeName>
</protein>
<evidence type="ECO:0000256" key="6">
    <source>
        <dbReference type="ARBA" id="ARBA00015130"/>
    </source>
</evidence>
<comment type="catalytic activity">
    <reaction evidence="1">
        <text>S-(5-deoxy-D-ribos-5-yl)-L-homocysteine = (S)-4,5-dihydroxypentane-2,3-dione + L-homocysteine</text>
        <dbReference type="Rhea" id="RHEA:17753"/>
        <dbReference type="ChEBI" id="CHEBI:29484"/>
        <dbReference type="ChEBI" id="CHEBI:58195"/>
        <dbReference type="ChEBI" id="CHEBI:58199"/>
        <dbReference type="EC" id="4.4.1.21"/>
    </reaction>
</comment>
<comment type="function">
    <text evidence="12">Involved in the synthesis of autoinducer 2 (AI-2) which is secreted by bacteria and is used to communicate both the cell density and the metabolic potential of the environment. The regulation of gene expression in response to changes in cell density is called quorum sensing. Catalyzes the transformation of S-ribosylhomocysteine (RHC) to homocysteine (HC) and 4,5-dihydroxy-2,3-pentadione (DPD).</text>
</comment>
<dbReference type="EC" id="4.4.1.21" evidence="5"/>
<evidence type="ECO:0000256" key="13">
    <source>
        <dbReference type="ARBA" id="ARBA00030600"/>
    </source>
</evidence>
<evidence type="ECO:0000256" key="1">
    <source>
        <dbReference type="ARBA" id="ARBA00000297"/>
    </source>
</evidence>
<dbReference type="Proteomes" id="UP001489509">
    <property type="component" value="Unassembled WGS sequence"/>
</dbReference>
<keyword evidence="8" id="KW-0479">Metal-binding</keyword>
<evidence type="ECO:0000256" key="14">
    <source>
        <dbReference type="ARBA" id="ARBA00031777"/>
    </source>
</evidence>
<evidence type="ECO:0000256" key="9">
    <source>
        <dbReference type="ARBA" id="ARBA00022929"/>
    </source>
</evidence>
<comment type="similarity">
    <text evidence="3">Belongs to the LuxS family.</text>
</comment>
<evidence type="ECO:0000256" key="12">
    <source>
        <dbReference type="ARBA" id="ARBA00024654"/>
    </source>
</evidence>
<gene>
    <name evidence="15" type="ORF">WMO26_09265</name>
</gene>